<organism evidence="1 2">
    <name type="scientific">Caerostris darwini</name>
    <dbReference type="NCBI Taxonomy" id="1538125"/>
    <lineage>
        <taxon>Eukaryota</taxon>
        <taxon>Metazoa</taxon>
        <taxon>Ecdysozoa</taxon>
        <taxon>Arthropoda</taxon>
        <taxon>Chelicerata</taxon>
        <taxon>Arachnida</taxon>
        <taxon>Araneae</taxon>
        <taxon>Araneomorphae</taxon>
        <taxon>Entelegynae</taxon>
        <taxon>Araneoidea</taxon>
        <taxon>Araneidae</taxon>
        <taxon>Caerostris</taxon>
    </lineage>
</organism>
<proteinExistence type="predicted"/>
<name>A0AAV4THK0_9ARAC</name>
<dbReference type="Proteomes" id="UP001054837">
    <property type="component" value="Unassembled WGS sequence"/>
</dbReference>
<reference evidence="1 2" key="1">
    <citation type="submission" date="2021-06" db="EMBL/GenBank/DDBJ databases">
        <title>Caerostris darwini draft genome.</title>
        <authorList>
            <person name="Kono N."/>
            <person name="Arakawa K."/>
        </authorList>
    </citation>
    <scope>NUCLEOTIDE SEQUENCE [LARGE SCALE GENOMIC DNA]</scope>
</reference>
<keyword evidence="2" id="KW-1185">Reference proteome</keyword>
<gene>
    <name evidence="1" type="ORF">CDAR_26961</name>
</gene>
<protein>
    <submittedName>
        <fullName evidence="1">Uncharacterized protein</fullName>
    </submittedName>
</protein>
<dbReference type="EMBL" id="BPLQ01009559">
    <property type="protein sequence ID" value="GIY44709.1"/>
    <property type="molecule type" value="Genomic_DNA"/>
</dbReference>
<evidence type="ECO:0000313" key="2">
    <source>
        <dbReference type="Proteomes" id="UP001054837"/>
    </source>
</evidence>
<accession>A0AAV4THK0</accession>
<comment type="caution">
    <text evidence="1">The sequence shown here is derived from an EMBL/GenBank/DDBJ whole genome shotgun (WGS) entry which is preliminary data.</text>
</comment>
<sequence>MEVIVFMPRENQRSRTVSPVRRLDTNLIILLNNIKYTCCPTRGSVETSGNYSRLSGSVAQWKLVETTRGSVETTRGSVETWKLVETTRGSVETTRGSVETWKLLVAQWKRGN</sequence>
<dbReference type="AlphaFoldDB" id="A0AAV4THK0"/>
<evidence type="ECO:0000313" key="1">
    <source>
        <dbReference type="EMBL" id="GIY44709.1"/>
    </source>
</evidence>